<reference evidence="1 2" key="1">
    <citation type="submission" date="2016-08" db="EMBL/GenBank/DDBJ databases">
        <title>Genome sequence of Clavibacter michiganensis spp. strain CASJ009.</title>
        <authorList>
            <person name="Thapa S.P."/>
            <person name="Coaker G."/>
        </authorList>
    </citation>
    <scope>NUCLEOTIDE SEQUENCE [LARGE SCALE GENOMIC DNA]</scope>
    <source>
        <strain evidence="1">CASJ009</strain>
    </source>
</reference>
<name>A0A251XUR9_9MICO</name>
<accession>A0A251XUR9</accession>
<dbReference type="Proteomes" id="UP000195106">
    <property type="component" value="Unassembled WGS sequence"/>
</dbReference>
<gene>
    <name evidence="1" type="ORF">CMsap09_09840</name>
</gene>
<sequence length="45" mass="4889">MMVFRMISEGFRVSALAASTASNSSWTSSTYSPDLFQSTCCTCQP</sequence>
<evidence type="ECO:0000313" key="2">
    <source>
        <dbReference type="Proteomes" id="UP000195106"/>
    </source>
</evidence>
<proteinExistence type="predicted"/>
<organism evidence="1 2">
    <name type="scientific">Clavibacter michiganensis</name>
    <dbReference type="NCBI Taxonomy" id="28447"/>
    <lineage>
        <taxon>Bacteria</taxon>
        <taxon>Bacillati</taxon>
        <taxon>Actinomycetota</taxon>
        <taxon>Actinomycetes</taxon>
        <taxon>Micrococcales</taxon>
        <taxon>Microbacteriaceae</taxon>
        <taxon>Clavibacter</taxon>
    </lineage>
</organism>
<comment type="caution">
    <text evidence="1">The sequence shown here is derived from an EMBL/GenBank/DDBJ whole genome shotgun (WGS) entry which is preliminary data.</text>
</comment>
<dbReference type="AlphaFoldDB" id="A0A251XUR9"/>
<dbReference type="EMBL" id="MDHJ01000001">
    <property type="protein sequence ID" value="OUE09235.1"/>
    <property type="molecule type" value="Genomic_DNA"/>
</dbReference>
<protein>
    <submittedName>
        <fullName evidence="1">Uncharacterized protein</fullName>
    </submittedName>
</protein>
<evidence type="ECO:0000313" key="1">
    <source>
        <dbReference type="EMBL" id="OUE09235.1"/>
    </source>
</evidence>